<name>A0AAN7Z3G7_9PEZI</name>
<dbReference type="GO" id="GO:0045271">
    <property type="term" value="C:respiratory chain complex I"/>
    <property type="evidence" value="ECO:0007669"/>
    <property type="project" value="InterPro"/>
</dbReference>
<evidence type="ECO:0000256" key="1">
    <source>
        <dbReference type="ARBA" id="ARBA00004448"/>
    </source>
</evidence>
<dbReference type="PANTHER" id="PTHR21382:SF1">
    <property type="entry name" value="NADH DEHYDROGENASE [UBIQUINONE] 1 ALPHA SUBCOMPLEX SUBUNIT 11"/>
    <property type="match status" value="1"/>
</dbReference>
<evidence type="ECO:0000256" key="4">
    <source>
        <dbReference type="ARBA" id="ARBA00022989"/>
    </source>
</evidence>
<evidence type="ECO:0000256" key="2">
    <source>
        <dbReference type="ARBA" id="ARBA00022692"/>
    </source>
</evidence>
<keyword evidence="5" id="KW-0496">Mitochondrion</keyword>
<accession>A0AAN7Z3G7</accession>
<evidence type="ECO:0000256" key="3">
    <source>
        <dbReference type="ARBA" id="ARBA00022792"/>
    </source>
</evidence>
<organism evidence="8 9">
    <name type="scientific">Xylaria bambusicola</name>
    <dbReference type="NCBI Taxonomy" id="326684"/>
    <lineage>
        <taxon>Eukaryota</taxon>
        <taxon>Fungi</taxon>
        <taxon>Dikarya</taxon>
        <taxon>Ascomycota</taxon>
        <taxon>Pezizomycotina</taxon>
        <taxon>Sordariomycetes</taxon>
        <taxon>Xylariomycetidae</taxon>
        <taxon>Xylariales</taxon>
        <taxon>Xylariaceae</taxon>
        <taxon>Xylaria</taxon>
    </lineage>
</organism>
<dbReference type="PANTHER" id="PTHR21382">
    <property type="entry name" value="NADH-UBIQUINONE OXIDOREDUCTASE SUBUNIT"/>
    <property type="match status" value="1"/>
</dbReference>
<keyword evidence="2" id="KW-0812">Transmembrane</keyword>
<dbReference type="AlphaFoldDB" id="A0AAN7Z3G7"/>
<evidence type="ECO:0000256" key="6">
    <source>
        <dbReference type="ARBA" id="ARBA00023136"/>
    </source>
</evidence>
<feature type="region of interest" description="Disordered" evidence="7">
    <location>
        <begin position="1"/>
        <end position="29"/>
    </location>
</feature>
<keyword evidence="9" id="KW-1185">Reference proteome</keyword>
<gene>
    <name evidence="8" type="ORF">RRF57_001404</name>
</gene>
<evidence type="ECO:0008006" key="10">
    <source>
        <dbReference type="Google" id="ProtNLM"/>
    </source>
</evidence>
<keyword evidence="4" id="KW-1133">Transmembrane helix</keyword>
<reference evidence="8 9" key="1">
    <citation type="submission" date="2023-10" db="EMBL/GenBank/DDBJ databases">
        <title>Draft genome sequence of Xylaria bambusicola isolate GMP-LS, the root and basal stem rot pathogen of sugarcane in Indonesia.</title>
        <authorList>
            <person name="Selvaraj P."/>
            <person name="Muralishankar V."/>
            <person name="Muruganantham S."/>
            <person name="Sp S."/>
            <person name="Haryani S."/>
            <person name="Lau K.J.X."/>
            <person name="Naqvi N.I."/>
        </authorList>
    </citation>
    <scope>NUCLEOTIDE SEQUENCE [LARGE SCALE GENOMIC DNA]</scope>
    <source>
        <strain evidence="8">GMP-LS</strain>
    </source>
</reference>
<protein>
    <recommendedName>
        <fullName evidence="10">NADH-ubiquinone oxidoreductase 213 kDa subunit</fullName>
    </recommendedName>
</protein>
<keyword evidence="6" id="KW-0472">Membrane</keyword>
<evidence type="ECO:0000313" key="9">
    <source>
        <dbReference type="Proteomes" id="UP001305414"/>
    </source>
</evidence>
<keyword evidence="3" id="KW-0999">Mitochondrion inner membrane</keyword>
<dbReference type="GO" id="GO:0006120">
    <property type="term" value="P:mitochondrial electron transport, NADH to ubiquinone"/>
    <property type="evidence" value="ECO:0007669"/>
    <property type="project" value="InterPro"/>
</dbReference>
<comment type="caution">
    <text evidence="8">The sequence shown here is derived from an EMBL/GenBank/DDBJ whole genome shotgun (WGS) entry which is preliminary data.</text>
</comment>
<evidence type="ECO:0000256" key="7">
    <source>
        <dbReference type="SAM" id="MobiDB-lite"/>
    </source>
</evidence>
<comment type="subcellular location">
    <subcellularLocation>
        <location evidence="1">Mitochondrion inner membrane</location>
        <topology evidence="1">Multi-pass membrane protein</topology>
    </subcellularLocation>
</comment>
<sequence>MPSGVAGKSNRGPLFEFESEPESAASKIDPDVPIGPKLLAINLLCQPTNLYQARTATVPGWLKMANPHPIQRLAEDRPFHQKDAIKSGLKGAVVGGGAGLFASAVQNSLAKHHVGVWGVFTRTGGTITTFALLTRIATAALTTVYSFSKDAAANLREKDDTFNTTIASFLGGATLGLRYGAAGRMPRILGLGAAFAVIMTAFDYTGSSLVGKRTDVSGMDEYDRKEYLRKNRRRPIEETIADIGEGRGIEPPGYEERRRERLKEKYGVEIKPVSALVD</sequence>
<dbReference type="GO" id="GO:0005743">
    <property type="term" value="C:mitochondrial inner membrane"/>
    <property type="evidence" value="ECO:0007669"/>
    <property type="project" value="UniProtKB-SubCell"/>
</dbReference>
<evidence type="ECO:0000256" key="5">
    <source>
        <dbReference type="ARBA" id="ARBA00023128"/>
    </source>
</evidence>
<dbReference type="EMBL" id="JAWHQM010000002">
    <property type="protein sequence ID" value="KAK5625688.1"/>
    <property type="molecule type" value="Genomic_DNA"/>
</dbReference>
<proteinExistence type="predicted"/>
<dbReference type="InterPro" id="IPR039205">
    <property type="entry name" value="NDUFA11"/>
</dbReference>
<evidence type="ECO:0000313" key="8">
    <source>
        <dbReference type="EMBL" id="KAK5625688.1"/>
    </source>
</evidence>
<dbReference type="Proteomes" id="UP001305414">
    <property type="component" value="Unassembled WGS sequence"/>
</dbReference>